<dbReference type="STRING" id="592026.GCWU0000282_000191"/>
<evidence type="ECO:0000259" key="6">
    <source>
        <dbReference type="Pfam" id="PF12698"/>
    </source>
</evidence>
<name>V2Y8P4_9FIRM</name>
<evidence type="ECO:0000313" key="7">
    <source>
        <dbReference type="EMBL" id="ESL04477.1"/>
    </source>
</evidence>
<proteinExistence type="predicted"/>
<sequence>MYTGIKLKNELINKWVFILIAISFTFSFVLNIFGKSLETPTNFKVNIVDEDKSNLSHKTAESIGALNGVEITGKEADIEYIIKKGFEDNFVKGEFNGLIEVKKNSFKQGISLLNDRIATKLISDYIYLNLYDRIRLEKDISFDEYEKSLAETKLANEILFISVNNRKIADGISSEINFSSYISLFFLLLISMNISINQVAKFNRIRNSGILARLKLSGVKEINAVLNEILVTSLKCVGIILPFILFKDDIKVLIIVILLFYINLAFNLILEKASKSEEALIFVTRSVMIVFLALGMFINFYF</sequence>
<keyword evidence="4 5" id="KW-0472">Membrane</keyword>
<accession>V2Y8P4</accession>
<feature type="transmembrane region" description="Helical" evidence="5">
    <location>
        <begin position="282"/>
        <end position="301"/>
    </location>
</feature>
<evidence type="ECO:0000256" key="1">
    <source>
        <dbReference type="ARBA" id="ARBA00004141"/>
    </source>
</evidence>
<comment type="caution">
    <text evidence="7">The sequence shown here is derived from an EMBL/GenBank/DDBJ whole genome shotgun (WGS) entry which is preliminary data.</text>
</comment>
<feature type="transmembrane region" description="Helical" evidence="5">
    <location>
        <begin position="225"/>
        <end position="246"/>
    </location>
</feature>
<keyword evidence="8" id="KW-1185">Reference proteome</keyword>
<dbReference type="HOGENOM" id="CLU_920387_0_0_9"/>
<gene>
    <name evidence="7" type="ORF">GCWU0000282_000191</name>
</gene>
<dbReference type="GO" id="GO:0140359">
    <property type="term" value="F:ABC-type transporter activity"/>
    <property type="evidence" value="ECO:0007669"/>
    <property type="project" value="InterPro"/>
</dbReference>
<evidence type="ECO:0000256" key="2">
    <source>
        <dbReference type="ARBA" id="ARBA00022692"/>
    </source>
</evidence>
<organism evidence="7 8">
    <name type="scientific">Catonella morbi ATCC 51271</name>
    <dbReference type="NCBI Taxonomy" id="592026"/>
    <lineage>
        <taxon>Bacteria</taxon>
        <taxon>Bacillati</taxon>
        <taxon>Bacillota</taxon>
        <taxon>Clostridia</taxon>
        <taxon>Lachnospirales</taxon>
        <taxon>Lachnospiraceae</taxon>
        <taxon>Catonella</taxon>
    </lineage>
</organism>
<comment type="subcellular location">
    <subcellularLocation>
        <location evidence="1">Membrane</location>
        <topology evidence="1">Multi-pass membrane protein</topology>
    </subcellularLocation>
</comment>
<evidence type="ECO:0000256" key="5">
    <source>
        <dbReference type="SAM" id="Phobius"/>
    </source>
</evidence>
<dbReference type="GO" id="GO:0016020">
    <property type="term" value="C:membrane"/>
    <property type="evidence" value="ECO:0007669"/>
    <property type="project" value="UniProtKB-SubCell"/>
</dbReference>
<feature type="transmembrane region" description="Helical" evidence="5">
    <location>
        <begin position="252"/>
        <end position="270"/>
    </location>
</feature>
<protein>
    <recommendedName>
        <fullName evidence="6">ABC-2 type transporter transmembrane domain-containing protein</fullName>
    </recommendedName>
</protein>
<dbReference type="RefSeq" id="WP_023353095.1">
    <property type="nucleotide sequence ID" value="NZ_KI535366.1"/>
</dbReference>
<keyword evidence="2 5" id="KW-0812">Transmembrane</keyword>
<dbReference type="AlphaFoldDB" id="V2Y8P4"/>
<feature type="transmembrane region" description="Helical" evidence="5">
    <location>
        <begin position="12"/>
        <end position="34"/>
    </location>
</feature>
<dbReference type="EMBL" id="ACIL03000003">
    <property type="protein sequence ID" value="ESL04477.1"/>
    <property type="molecule type" value="Genomic_DNA"/>
</dbReference>
<keyword evidence="3 5" id="KW-1133">Transmembrane helix</keyword>
<feature type="domain" description="ABC-2 type transporter transmembrane" evidence="6">
    <location>
        <begin position="17"/>
        <end position="289"/>
    </location>
</feature>
<evidence type="ECO:0000256" key="3">
    <source>
        <dbReference type="ARBA" id="ARBA00022989"/>
    </source>
</evidence>
<dbReference type="Pfam" id="PF12698">
    <property type="entry name" value="ABC2_membrane_3"/>
    <property type="match status" value="1"/>
</dbReference>
<evidence type="ECO:0000313" key="8">
    <source>
        <dbReference type="Proteomes" id="UP000018227"/>
    </source>
</evidence>
<evidence type="ECO:0000256" key="4">
    <source>
        <dbReference type="ARBA" id="ARBA00023136"/>
    </source>
</evidence>
<dbReference type="InterPro" id="IPR013525">
    <property type="entry name" value="ABC2_TM"/>
</dbReference>
<dbReference type="Proteomes" id="UP000018227">
    <property type="component" value="Unassembled WGS sequence"/>
</dbReference>
<reference evidence="7 8" key="1">
    <citation type="submission" date="2013-06" db="EMBL/GenBank/DDBJ databases">
        <authorList>
            <person name="Weinstock G."/>
            <person name="Sodergren E."/>
            <person name="Clifton S."/>
            <person name="Fulton L."/>
            <person name="Fulton B."/>
            <person name="Courtney L."/>
            <person name="Fronick C."/>
            <person name="Harrison M."/>
            <person name="Strong C."/>
            <person name="Farmer C."/>
            <person name="Delahaunty K."/>
            <person name="Markovic C."/>
            <person name="Hall O."/>
            <person name="Minx P."/>
            <person name="Tomlinson C."/>
            <person name="Mitreva M."/>
            <person name="Nelson J."/>
            <person name="Hou S."/>
            <person name="Wollam A."/>
            <person name="Pepin K.H."/>
            <person name="Johnson M."/>
            <person name="Bhonagiri V."/>
            <person name="Nash W.E."/>
            <person name="Warren W."/>
            <person name="Chinwalla A."/>
            <person name="Mardis E.R."/>
            <person name="Wilson R.K."/>
        </authorList>
    </citation>
    <scope>NUCLEOTIDE SEQUENCE [LARGE SCALE GENOMIC DNA]</scope>
    <source>
        <strain evidence="7 8">ATCC 51271</strain>
    </source>
</reference>
<feature type="transmembrane region" description="Helical" evidence="5">
    <location>
        <begin position="178"/>
        <end position="196"/>
    </location>
</feature>